<dbReference type="PANTHER" id="PTHR43537:SF24">
    <property type="entry name" value="GLUCONATE OPERON TRANSCRIPTIONAL REPRESSOR"/>
    <property type="match status" value="1"/>
</dbReference>
<protein>
    <recommendedName>
        <fullName evidence="4">HTH gntR-type domain-containing protein</fullName>
    </recommendedName>
</protein>
<dbReference type="SUPFAM" id="SSF46785">
    <property type="entry name" value="Winged helix' DNA-binding domain"/>
    <property type="match status" value="1"/>
</dbReference>
<proteinExistence type="predicted"/>
<evidence type="ECO:0000256" key="1">
    <source>
        <dbReference type="ARBA" id="ARBA00023015"/>
    </source>
</evidence>
<dbReference type="EMBL" id="BSUJ01000001">
    <property type="protein sequence ID" value="GMA20012.1"/>
    <property type="molecule type" value="Genomic_DNA"/>
</dbReference>
<evidence type="ECO:0000313" key="6">
    <source>
        <dbReference type="Proteomes" id="UP001157109"/>
    </source>
</evidence>
<feature type="domain" description="HTH gntR-type" evidence="4">
    <location>
        <begin position="8"/>
        <end position="75"/>
    </location>
</feature>
<dbReference type="PROSITE" id="PS50949">
    <property type="entry name" value="HTH_GNTR"/>
    <property type="match status" value="1"/>
</dbReference>
<dbReference type="InterPro" id="IPR000524">
    <property type="entry name" value="Tscrpt_reg_HTH_GntR"/>
</dbReference>
<keyword evidence="2" id="KW-0238">DNA-binding</keyword>
<dbReference type="InterPro" id="IPR011711">
    <property type="entry name" value="GntR_C"/>
</dbReference>
<keyword evidence="1" id="KW-0805">Transcription regulation</keyword>
<dbReference type="Pfam" id="PF07729">
    <property type="entry name" value="FCD"/>
    <property type="match status" value="1"/>
</dbReference>
<evidence type="ECO:0000256" key="3">
    <source>
        <dbReference type="ARBA" id="ARBA00023163"/>
    </source>
</evidence>
<dbReference type="RefSeq" id="WP_241444495.1">
    <property type="nucleotide sequence ID" value="NZ_BSUJ01000001.1"/>
</dbReference>
<dbReference type="InterPro" id="IPR036388">
    <property type="entry name" value="WH-like_DNA-bd_sf"/>
</dbReference>
<dbReference type="CDD" id="cd07377">
    <property type="entry name" value="WHTH_GntR"/>
    <property type="match status" value="1"/>
</dbReference>
<dbReference type="SMART" id="SM00895">
    <property type="entry name" value="FCD"/>
    <property type="match status" value="1"/>
</dbReference>
<dbReference type="Gene3D" id="1.20.120.530">
    <property type="entry name" value="GntR ligand-binding domain-like"/>
    <property type="match status" value="1"/>
</dbReference>
<dbReference type="InterPro" id="IPR036390">
    <property type="entry name" value="WH_DNA-bd_sf"/>
</dbReference>
<dbReference type="SUPFAM" id="SSF48008">
    <property type="entry name" value="GntR ligand-binding domain-like"/>
    <property type="match status" value="1"/>
</dbReference>
<sequence length="223" mass="24366">METGVEFKTKSDFAYRVVRDRIVSGDLAPGAAIQQRDLAAELGISTTPLREAMRRLHADGLVELDSHKDARVSALRAQEAQDLLELRLALDPLAASLAAQRRTEADLTALQSALAALRPLPSPPSLDDLVRHRQFHQAVYRAAHNVLLEGVLDTLWDKADRYRLHGLRSDPGQRHRDAKSGDHRRIVNAIVKGDAAAAEEVMRAHIDSSHGAHALVELGEAGA</sequence>
<evidence type="ECO:0000256" key="2">
    <source>
        <dbReference type="ARBA" id="ARBA00023125"/>
    </source>
</evidence>
<dbReference type="Proteomes" id="UP001157109">
    <property type="component" value="Unassembled WGS sequence"/>
</dbReference>
<gene>
    <name evidence="5" type="ORF">GCM10025862_20330</name>
</gene>
<evidence type="ECO:0000313" key="5">
    <source>
        <dbReference type="EMBL" id="GMA20012.1"/>
    </source>
</evidence>
<dbReference type="InterPro" id="IPR008920">
    <property type="entry name" value="TF_FadR/GntR_C"/>
</dbReference>
<comment type="caution">
    <text evidence="5">The sequence shown here is derived from an EMBL/GenBank/DDBJ whole genome shotgun (WGS) entry which is preliminary data.</text>
</comment>
<dbReference type="Gene3D" id="1.10.10.10">
    <property type="entry name" value="Winged helix-like DNA-binding domain superfamily/Winged helix DNA-binding domain"/>
    <property type="match status" value="1"/>
</dbReference>
<evidence type="ECO:0000259" key="4">
    <source>
        <dbReference type="PROSITE" id="PS50949"/>
    </source>
</evidence>
<reference evidence="6" key="1">
    <citation type="journal article" date="2019" name="Int. J. Syst. Evol. Microbiol.">
        <title>The Global Catalogue of Microorganisms (GCM) 10K type strain sequencing project: providing services to taxonomists for standard genome sequencing and annotation.</title>
        <authorList>
            <consortium name="The Broad Institute Genomics Platform"/>
            <consortium name="The Broad Institute Genome Sequencing Center for Infectious Disease"/>
            <person name="Wu L."/>
            <person name="Ma J."/>
        </authorList>
    </citation>
    <scope>NUCLEOTIDE SEQUENCE [LARGE SCALE GENOMIC DNA]</scope>
    <source>
        <strain evidence="6">NBRC 105830</strain>
    </source>
</reference>
<dbReference type="SMART" id="SM00345">
    <property type="entry name" value="HTH_GNTR"/>
    <property type="match status" value="1"/>
</dbReference>
<dbReference type="PANTHER" id="PTHR43537">
    <property type="entry name" value="TRANSCRIPTIONAL REGULATOR, GNTR FAMILY"/>
    <property type="match status" value="1"/>
</dbReference>
<accession>A0ABQ6HPV3</accession>
<keyword evidence="6" id="KW-1185">Reference proteome</keyword>
<dbReference type="Pfam" id="PF00392">
    <property type="entry name" value="GntR"/>
    <property type="match status" value="1"/>
</dbReference>
<name>A0ABQ6HPV3_9MICO</name>
<keyword evidence="3" id="KW-0804">Transcription</keyword>
<organism evidence="5 6">
    <name type="scientific">Arsenicicoccus piscis</name>
    <dbReference type="NCBI Taxonomy" id="673954"/>
    <lineage>
        <taxon>Bacteria</taxon>
        <taxon>Bacillati</taxon>
        <taxon>Actinomycetota</taxon>
        <taxon>Actinomycetes</taxon>
        <taxon>Micrococcales</taxon>
        <taxon>Intrasporangiaceae</taxon>
        <taxon>Arsenicicoccus</taxon>
    </lineage>
</organism>